<dbReference type="GO" id="GO:0005524">
    <property type="term" value="F:ATP binding"/>
    <property type="evidence" value="ECO:0007669"/>
    <property type="project" value="UniProtKB-UniRule"/>
</dbReference>
<dbReference type="WBParaSite" id="Pan_g16273.t2">
    <property type="protein sequence ID" value="Pan_g16273.t2"/>
    <property type="gene ID" value="Pan_g16273"/>
</dbReference>
<feature type="domain" description="Dilute" evidence="11">
    <location>
        <begin position="1444"/>
        <end position="1720"/>
    </location>
</feature>
<dbReference type="GO" id="GO:0007015">
    <property type="term" value="P:actin filament organization"/>
    <property type="evidence" value="ECO:0007669"/>
    <property type="project" value="TreeGrafter"/>
</dbReference>
<dbReference type="SUPFAM" id="SSF50084">
    <property type="entry name" value="Myosin S1 fragment, N-terminal domain"/>
    <property type="match status" value="1"/>
</dbReference>
<keyword evidence="2 8" id="KW-0547">Nucleotide-binding</keyword>
<dbReference type="InterPro" id="IPR001609">
    <property type="entry name" value="Myosin_head_motor_dom-like"/>
</dbReference>
<keyword evidence="5 8" id="KW-0518">Myosin</keyword>
<dbReference type="SMART" id="SM00015">
    <property type="entry name" value="IQ"/>
    <property type="match status" value="6"/>
</dbReference>
<dbReference type="PANTHER" id="PTHR13140">
    <property type="entry name" value="MYOSIN"/>
    <property type="match status" value="1"/>
</dbReference>
<dbReference type="InterPro" id="IPR036961">
    <property type="entry name" value="Kinesin_motor_dom_sf"/>
</dbReference>
<dbReference type="PRINTS" id="PR00193">
    <property type="entry name" value="MYOSINHEAVY"/>
</dbReference>
<dbReference type="CDD" id="cd01380">
    <property type="entry name" value="MYSc_Myo5"/>
    <property type="match status" value="1"/>
</dbReference>
<dbReference type="InterPro" id="IPR027417">
    <property type="entry name" value="P-loop_NTPase"/>
</dbReference>
<evidence type="ECO:0000256" key="3">
    <source>
        <dbReference type="ARBA" id="ARBA00022840"/>
    </source>
</evidence>
<feature type="binding site" evidence="8">
    <location>
        <begin position="175"/>
        <end position="182"/>
    </location>
    <ligand>
        <name>ATP</name>
        <dbReference type="ChEBI" id="CHEBI:30616"/>
    </ligand>
</feature>
<dbReference type="Gene3D" id="1.20.5.190">
    <property type="match status" value="3"/>
</dbReference>
<dbReference type="GO" id="GO:0005737">
    <property type="term" value="C:cytoplasm"/>
    <property type="evidence" value="ECO:0007669"/>
    <property type="project" value="TreeGrafter"/>
</dbReference>
<protein>
    <submittedName>
        <fullName evidence="14">Myosin motor domain-containing protein</fullName>
    </submittedName>
</protein>
<proteinExistence type="inferred from homology"/>
<dbReference type="FunFam" id="1.10.10.820:FF:000001">
    <property type="entry name" value="Myosin heavy chain"/>
    <property type="match status" value="1"/>
</dbReference>
<dbReference type="InterPro" id="IPR036103">
    <property type="entry name" value="MYSc_Myo5"/>
</dbReference>
<dbReference type="Gene3D" id="3.40.850.10">
    <property type="entry name" value="Kinesin motor domain"/>
    <property type="match status" value="1"/>
</dbReference>
<feature type="coiled-coil region" evidence="9">
    <location>
        <begin position="1004"/>
        <end position="1073"/>
    </location>
</feature>
<keyword evidence="3 8" id="KW-0067">ATP-binding</keyword>
<evidence type="ECO:0000256" key="7">
    <source>
        <dbReference type="ARBA" id="ARBA00023203"/>
    </source>
</evidence>
<evidence type="ECO:0000256" key="5">
    <source>
        <dbReference type="ARBA" id="ARBA00023123"/>
    </source>
</evidence>
<feature type="compositionally biased region" description="Polar residues" evidence="10">
    <location>
        <begin position="1234"/>
        <end position="1247"/>
    </location>
</feature>
<keyword evidence="4 9" id="KW-0175">Coiled coil</keyword>
<evidence type="ECO:0000259" key="12">
    <source>
        <dbReference type="PROSITE" id="PS51456"/>
    </source>
</evidence>
<dbReference type="PANTHER" id="PTHR13140:SF706">
    <property type="entry name" value="DILUTE CLASS UNCONVENTIONAL MYOSIN, ISOFORM C"/>
    <property type="match status" value="1"/>
</dbReference>
<evidence type="ECO:0000256" key="1">
    <source>
        <dbReference type="ARBA" id="ARBA00008314"/>
    </source>
</evidence>
<evidence type="ECO:0000256" key="4">
    <source>
        <dbReference type="ARBA" id="ARBA00023054"/>
    </source>
</evidence>
<dbReference type="GO" id="GO:0000146">
    <property type="term" value="F:microfilament motor activity"/>
    <property type="evidence" value="ECO:0007669"/>
    <property type="project" value="TreeGrafter"/>
</dbReference>
<dbReference type="PROSITE" id="PS51126">
    <property type="entry name" value="DILUTE"/>
    <property type="match status" value="1"/>
</dbReference>
<accession>A0A7E4V3S0</accession>
<evidence type="ECO:0000256" key="9">
    <source>
        <dbReference type="SAM" id="Coils"/>
    </source>
</evidence>
<dbReference type="CDD" id="cd23767">
    <property type="entry name" value="IQCD"/>
    <property type="match status" value="1"/>
</dbReference>
<dbReference type="Gene3D" id="1.20.58.530">
    <property type="match status" value="1"/>
</dbReference>
<evidence type="ECO:0000313" key="13">
    <source>
        <dbReference type="Proteomes" id="UP000492821"/>
    </source>
</evidence>
<organism evidence="13 14">
    <name type="scientific">Panagrellus redivivus</name>
    <name type="common">Microworm</name>
    <dbReference type="NCBI Taxonomy" id="6233"/>
    <lineage>
        <taxon>Eukaryota</taxon>
        <taxon>Metazoa</taxon>
        <taxon>Ecdysozoa</taxon>
        <taxon>Nematoda</taxon>
        <taxon>Chromadorea</taxon>
        <taxon>Rhabditida</taxon>
        <taxon>Tylenchina</taxon>
        <taxon>Panagrolaimomorpha</taxon>
        <taxon>Panagrolaimoidea</taxon>
        <taxon>Panagrolaimidae</taxon>
        <taxon>Panagrellus</taxon>
    </lineage>
</organism>
<dbReference type="GO" id="GO:0016020">
    <property type="term" value="C:membrane"/>
    <property type="evidence" value="ECO:0007669"/>
    <property type="project" value="TreeGrafter"/>
</dbReference>
<feature type="region of interest" description="Disordered" evidence="10">
    <location>
        <begin position="1215"/>
        <end position="1250"/>
    </location>
</feature>
<dbReference type="GO" id="GO:0016459">
    <property type="term" value="C:myosin complex"/>
    <property type="evidence" value="ECO:0007669"/>
    <property type="project" value="UniProtKB-KW"/>
</dbReference>
<reference evidence="14" key="2">
    <citation type="submission" date="2020-10" db="UniProtKB">
        <authorList>
            <consortium name="WormBaseParasite"/>
        </authorList>
    </citation>
    <scope>IDENTIFICATION</scope>
</reference>
<evidence type="ECO:0000259" key="11">
    <source>
        <dbReference type="PROSITE" id="PS51126"/>
    </source>
</evidence>
<dbReference type="Gene3D" id="1.20.120.720">
    <property type="entry name" value="Myosin VI head, motor domain, U50 subdomain"/>
    <property type="match status" value="1"/>
</dbReference>
<dbReference type="InterPro" id="IPR002710">
    <property type="entry name" value="Dilute_dom"/>
</dbReference>
<keyword evidence="7 8" id="KW-0009">Actin-binding</keyword>
<feature type="region of interest" description="Actin-binding" evidence="8">
    <location>
        <begin position="648"/>
        <end position="670"/>
    </location>
</feature>
<keyword evidence="13" id="KW-1185">Reference proteome</keyword>
<reference evidence="13" key="1">
    <citation type="journal article" date="2013" name="Genetics">
        <title>The draft genome and transcriptome of Panagrellus redivivus are shaped by the harsh demands of a free-living lifestyle.</title>
        <authorList>
            <person name="Srinivasan J."/>
            <person name="Dillman A.R."/>
            <person name="Macchietto M.G."/>
            <person name="Heikkinen L."/>
            <person name="Lakso M."/>
            <person name="Fracchia K.M."/>
            <person name="Antoshechkin I."/>
            <person name="Mortazavi A."/>
            <person name="Wong G."/>
            <person name="Sternberg P.W."/>
        </authorList>
    </citation>
    <scope>NUCLEOTIDE SEQUENCE [LARGE SCALE GENOMIC DNA]</scope>
    <source>
        <strain evidence="13">MT8872</strain>
    </source>
</reference>
<dbReference type="SMART" id="SM00242">
    <property type="entry name" value="MYSc"/>
    <property type="match status" value="1"/>
</dbReference>
<keyword evidence="6 8" id="KW-0505">Motor protein</keyword>
<evidence type="ECO:0000256" key="10">
    <source>
        <dbReference type="SAM" id="MobiDB-lite"/>
    </source>
</evidence>
<comment type="similarity">
    <text evidence="1 8">Belongs to the TRAFAC class myosin-kinesin ATPase superfamily. Myosin family.</text>
</comment>
<sequence>MTTTLGRGDTYPLENYKKGTRVWLRDSEHVWIRAELLDDLTFSSTVVRLLREHDGEEVLEPLKPEALPFLANPDILIGKDDLTALSYLHEPAVLHNLRYRFENREAIYTYCGIVLVAINPYADCSQIYGDDVIGIYGNAGNQGRSDLDPHIYAIAAEAYYDMKEYEKNQSIIVSGESGAGKTVSAKFVMKYLANVAGSRKHRRSGSSDNSPGVESRVLASNPIMESIGNAKTIRNDNSSRFGKFIQINFADDFSIAGAEMKTYLLEKSRVVFQSKNERNYHIFYQMCAASGHPLLSGLGLNTSDDYIYTNQGQDPSIPGVDDKADFNSLVKAFDILKIDSSRQAEIFRIFAGVLELGNIVFDSATADSAVVGFQKGCESTIQKVCSESLFAVDSSALKTWLTAREIRAGGEVVRKLLNVSDACANRDALAKMIYACLFNWIVDKINENLDQGTAKSKRSSKFIGVLDIYGFETFEINSFEQFCINYANEKLQQQFNQHVFKLEQSEYEKEEISWVRIEFYDNQPCIDLIEARPGVIDYLDEQCKMGRGSDADWLSQMANCPKLKKAPHLQMPKFKDPSFVVKHFAADVSYKIDGFLEKNKDTVNEQLLDVFSKTKFSFLKEVIRDILASSSTGAKRKKTVACQFRDSLAELISVLSSTRPHYVRCIKPNDDKERFYFEPKRAIQQLRACGVLETVRISAAGYPSRWAYDEFGRRYRVLYPEGKALWKQKPKEFAKLACAKWLEPEKFALGKTKMFFRVGQVARLEKIRQDVLAASALRIQTTWRGFVARRRYTTLLNSIRVIQAVGRSFLAYRRLKYLQMQRATIVIQTAFRGHRERKKFNQLRNAVIAMQAIQRGNVVRAQVLAIRYEKSALTIQRYFRGYLVRREQIRRVQKIVKVQGCVRRWLAKRELKKLKAERTTVMFWSNKHQSLEKKIIEMQGRIDNLASERNSLADRCVEIDDLRNRIANLTSERECLVSESTRLTARISELSEVESQFSAQSSRLSALEAAFAQLEAQNIAVTRELREANATMSTMRDEVSKLKSINDDLTSTVNSEREKCRRLEAESQEMRQQLASNADLIVSEFSRTNELRASMRSTSSDGHSLPDASEPLVRKMQDSIDVLRTHCALRDRDLSRLQNSLSLAQGDVSDVAFEAQRRQDLEVEVARLKREILELCHGGGDQSASDIYLSGLIEDLDNVRLENCQLRTMLSTAFERRSEEHSPRPPTDGDDSCYFSTANSDDGNGSLPSDREYVDEQLERERLIRKLKAANIDLCRQLHTRDKTISELEEHVLRVKGINNDGSSEASSSSAAGLHARVFCDNMFLQQTVNRQAMELSELRSQLRGWSEDLTASPGDPISAATAAGDGTEVLRLTALDANSHAHSGLLHVYNVPEFARILIFELKPRLAKQLTPCLPAYLLLAAFRFYDREKDDTAITSLFGAAHTVLRTIGTDSNDPDILSLWLVNTWRLFNLLRQYSGEENATWHEQNTDKQNSHQIANFNLEPLRNQLKLRVEVLYQSYMKKAIEPLLSPKIVPGILQHDSTQLLAGPSGPPHAGLTRQPSKDIVARALDDLLELLNVVHMRLSMHGADEVLIGQCFWQITQWICAQALNNLMYRKDLCKFEKAIQIKHNVSEIQTWLFKHGLGHIRAVLEPLVQACHLLQSRKDEGNLDTLCGEMTSALNPKQVVSILQHYTPSDSFEEDPITIDFLTKVQVKLVARAVATAASDDTDKLLIPGTLLTPFNSEPFVYSDVALETLTLPTCLHLGSVARFV</sequence>
<dbReference type="Pfam" id="PF01843">
    <property type="entry name" value="DIL"/>
    <property type="match status" value="1"/>
</dbReference>
<dbReference type="Gene3D" id="3.30.70.1590">
    <property type="match status" value="1"/>
</dbReference>
<evidence type="ECO:0000256" key="8">
    <source>
        <dbReference type="PROSITE-ProRule" id="PRU00782"/>
    </source>
</evidence>
<name>A0A7E4V3S0_PANRE</name>
<dbReference type="GO" id="GO:0051015">
    <property type="term" value="F:actin filament binding"/>
    <property type="evidence" value="ECO:0007669"/>
    <property type="project" value="TreeGrafter"/>
</dbReference>
<evidence type="ECO:0000313" key="14">
    <source>
        <dbReference type="WBParaSite" id="Pan_g16273.t2"/>
    </source>
</evidence>
<evidence type="ECO:0000256" key="6">
    <source>
        <dbReference type="ARBA" id="ARBA00023175"/>
    </source>
</evidence>
<dbReference type="PROSITE" id="PS51456">
    <property type="entry name" value="MYOSIN_MOTOR"/>
    <property type="match status" value="1"/>
</dbReference>
<feature type="coiled-coil region" evidence="9">
    <location>
        <begin position="928"/>
        <end position="979"/>
    </location>
</feature>
<evidence type="ECO:0000256" key="2">
    <source>
        <dbReference type="ARBA" id="ARBA00022741"/>
    </source>
</evidence>
<dbReference type="InterPro" id="IPR000048">
    <property type="entry name" value="IQ_motif_EF-hand-BS"/>
</dbReference>
<dbReference type="SMART" id="SM01132">
    <property type="entry name" value="DIL"/>
    <property type="match status" value="1"/>
</dbReference>
<dbReference type="Pfam" id="PF00063">
    <property type="entry name" value="Myosin_head"/>
    <property type="match status" value="1"/>
</dbReference>
<dbReference type="Proteomes" id="UP000492821">
    <property type="component" value="Unassembled WGS sequence"/>
</dbReference>
<dbReference type="CDD" id="cd15470">
    <property type="entry name" value="Myo5_CBD"/>
    <property type="match status" value="1"/>
</dbReference>
<dbReference type="SUPFAM" id="SSF52540">
    <property type="entry name" value="P-loop containing nucleoside triphosphate hydrolases"/>
    <property type="match status" value="2"/>
</dbReference>
<dbReference type="Pfam" id="PF00612">
    <property type="entry name" value="IQ"/>
    <property type="match status" value="3"/>
</dbReference>
<feature type="domain" description="Myosin motor" evidence="12">
    <location>
        <begin position="77"/>
        <end position="769"/>
    </location>
</feature>
<dbReference type="Gene3D" id="1.10.10.820">
    <property type="match status" value="1"/>
</dbReference>
<dbReference type="PROSITE" id="PS50096">
    <property type="entry name" value="IQ"/>
    <property type="match status" value="5"/>
</dbReference>